<comment type="subcellular location">
    <subcellularLocation>
        <location evidence="1">Secreted</location>
    </subcellularLocation>
</comment>
<reference evidence="6 7" key="1">
    <citation type="submission" date="2014-04" db="EMBL/GenBank/DDBJ databases">
        <authorList>
            <consortium name="DOE Joint Genome Institute"/>
            <person name="Kuo A."/>
            <person name="Kohler A."/>
            <person name="Jargeat P."/>
            <person name="Nagy L.G."/>
            <person name="Floudas D."/>
            <person name="Copeland A."/>
            <person name="Barry K.W."/>
            <person name="Cichocki N."/>
            <person name="Veneault-Fourrey C."/>
            <person name="LaButti K."/>
            <person name="Lindquist E.A."/>
            <person name="Lipzen A."/>
            <person name="Lundell T."/>
            <person name="Morin E."/>
            <person name="Murat C."/>
            <person name="Sun H."/>
            <person name="Tunlid A."/>
            <person name="Henrissat B."/>
            <person name="Grigoriev I.V."/>
            <person name="Hibbett D.S."/>
            <person name="Martin F."/>
            <person name="Nordberg H.P."/>
            <person name="Cantor M.N."/>
            <person name="Hua S.X."/>
        </authorList>
    </citation>
    <scope>NUCLEOTIDE SEQUENCE [LARGE SCALE GENOMIC DNA]</scope>
    <source>
        <strain evidence="6 7">Ve08.2h10</strain>
    </source>
</reference>
<organism evidence="6 7">
    <name type="scientific">Paxillus rubicundulus Ve08.2h10</name>
    <dbReference type="NCBI Taxonomy" id="930991"/>
    <lineage>
        <taxon>Eukaryota</taxon>
        <taxon>Fungi</taxon>
        <taxon>Dikarya</taxon>
        <taxon>Basidiomycota</taxon>
        <taxon>Agaricomycotina</taxon>
        <taxon>Agaricomycetes</taxon>
        <taxon>Agaricomycetidae</taxon>
        <taxon>Boletales</taxon>
        <taxon>Paxilineae</taxon>
        <taxon>Paxillaceae</taxon>
        <taxon>Paxillus</taxon>
    </lineage>
</organism>
<gene>
    <name evidence="6" type="ORF">PAXRUDRAFT_65606</name>
</gene>
<proteinExistence type="predicted"/>
<dbReference type="InParanoid" id="A0A0D0DSK4"/>
<dbReference type="SMART" id="SM00747">
    <property type="entry name" value="CFEM"/>
    <property type="match status" value="1"/>
</dbReference>
<keyword evidence="2" id="KW-0964">Secreted</keyword>
<evidence type="ECO:0000313" key="7">
    <source>
        <dbReference type="Proteomes" id="UP000054538"/>
    </source>
</evidence>
<evidence type="ECO:0000256" key="4">
    <source>
        <dbReference type="ARBA" id="ARBA00023157"/>
    </source>
</evidence>
<evidence type="ECO:0000256" key="2">
    <source>
        <dbReference type="ARBA" id="ARBA00022525"/>
    </source>
</evidence>
<feature type="non-terminal residue" evidence="6">
    <location>
        <position position="1"/>
    </location>
</feature>
<feature type="domain" description="CFEM" evidence="5">
    <location>
        <begin position="1"/>
        <end position="58"/>
    </location>
</feature>
<dbReference type="InterPro" id="IPR008427">
    <property type="entry name" value="Extracellular_membr_CFEM_dom"/>
</dbReference>
<dbReference type="EMBL" id="KN825418">
    <property type="protein sequence ID" value="KIK91176.1"/>
    <property type="molecule type" value="Genomic_DNA"/>
</dbReference>
<reference evidence="7" key="2">
    <citation type="submission" date="2015-01" db="EMBL/GenBank/DDBJ databases">
        <title>Evolutionary Origins and Diversification of the Mycorrhizal Mutualists.</title>
        <authorList>
            <consortium name="DOE Joint Genome Institute"/>
            <consortium name="Mycorrhizal Genomics Consortium"/>
            <person name="Kohler A."/>
            <person name="Kuo A."/>
            <person name="Nagy L.G."/>
            <person name="Floudas D."/>
            <person name="Copeland A."/>
            <person name="Barry K.W."/>
            <person name="Cichocki N."/>
            <person name="Veneault-Fourrey C."/>
            <person name="LaButti K."/>
            <person name="Lindquist E.A."/>
            <person name="Lipzen A."/>
            <person name="Lundell T."/>
            <person name="Morin E."/>
            <person name="Murat C."/>
            <person name="Riley R."/>
            <person name="Ohm R."/>
            <person name="Sun H."/>
            <person name="Tunlid A."/>
            <person name="Henrissat B."/>
            <person name="Grigoriev I.V."/>
            <person name="Hibbett D.S."/>
            <person name="Martin F."/>
        </authorList>
    </citation>
    <scope>NUCLEOTIDE SEQUENCE [LARGE SCALE GENOMIC DNA]</scope>
    <source>
        <strain evidence="7">Ve08.2h10</strain>
    </source>
</reference>
<dbReference type="PROSITE" id="PS52012">
    <property type="entry name" value="CFEM"/>
    <property type="match status" value="1"/>
</dbReference>
<keyword evidence="3" id="KW-0732">Signal</keyword>
<dbReference type="Proteomes" id="UP000054538">
    <property type="component" value="Unassembled WGS sequence"/>
</dbReference>
<dbReference type="HOGENOM" id="CLU_063084_7_3_1"/>
<evidence type="ECO:0000259" key="5">
    <source>
        <dbReference type="PROSITE" id="PS52012"/>
    </source>
</evidence>
<name>A0A0D0DSK4_9AGAM</name>
<protein>
    <recommendedName>
        <fullName evidence="5">CFEM domain-containing protein</fullName>
    </recommendedName>
</protein>
<dbReference type="STRING" id="930991.A0A0D0DSK4"/>
<keyword evidence="4" id="KW-1015">Disulfide bond</keyword>
<evidence type="ECO:0000256" key="1">
    <source>
        <dbReference type="ARBA" id="ARBA00004613"/>
    </source>
</evidence>
<dbReference type="AlphaFoldDB" id="A0A0D0DSK4"/>
<dbReference type="Pfam" id="PF05730">
    <property type="entry name" value="CFEM"/>
    <property type="match status" value="1"/>
</dbReference>
<keyword evidence="7" id="KW-1185">Reference proteome</keyword>
<evidence type="ECO:0000313" key="6">
    <source>
        <dbReference type="EMBL" id="KIK91176.1"/>
    </source>
</evidence>
<accession>A0A0D0DSK4</accession>
<sequence>PECVTACFQTADFGGCAEDDAACLCQSNAFVSSITSCVQSSCDAEDLQEAQIIGQAFC</sequence>
<dbReference type="OrthoDB" id="3065412at2759"/>
<evidence type="ECO:0000256" key="3">
    <source>
        <dbReference type="ARBA" id="ARBA00022729"/>
    </source>
</evidence>
<feature type="non-terminal residue" evidence="6">
    <location>
        <position position="58"/>
    </location>
</feature>
<dbReference type="GO" id="GO:0005576">
    <property type="term" value="C:extracellular region"/>
    <property type="evidence" value="ECO:0007669"/>
    <property type="project" value="UniProtKB-SubCell"/>
</dbReference>